<feature type="transmembrane region" description="Helical" evidence="2">
    <location>
        <begin position="68"/>
        <end position="88"/>
    </location>
</feature>
<keyword evidence="2" id="KW-0472">Membrane</keyword>
<feature type="transmembrane region" description="Helical" evidence="2">
    <location>
        <begin position="27"/>
        <end position="48"/>
    </location>
</feature>
<evidence type="ECO:0000256" key="1">
    <source>
        <dbReference type="SAM" id="MobiDB-lite"/>
    </source>
</evidence>
<dbReference type="EMBL" id="MG745682">
    <property type="protein sequence ID" value="AVR53769.1"/>
    <property type="molecule type" value="Genomic_DNA"/>
</dbReference>
<evidence type="ECO:0000256" key="2">
    <source>
        <dbReference type="SAM" id="Phobius"/>
    </source>
</evidence>
<feature type="region of interest" description="Disordered" evidence="1">
    <location>
        <begin position="141"/>
        <end position="215"/>
    </location>
</feature>
<keyword evidence="2" id="KW-1133">Transmembrane helix</keyword>
<protein>
    <submittedName>
        <fullName evidence="3">NP1 protein</fullName>
    </submittedName>
</protein>
<keyword evidence="2" id="KW-0812">Transmembrane</keyword>
<name>A0A2Z3D973_9VIRU</name>
<evidence type="ECO:0000313" key="3">
    <source>
        <dbReference type="EMBL" id="AVR53769.1"/>
    </source>
</evidence>
<accession>A0A2Z3D973</accession>
<organism evidence="3">
    <name type="scientific">Rodent bocavirus</name>
    <dbReference type="NCBI Taxonomy" id="2137546"/>
    <lineage>
        <taxon>Viruses</taxon>
        <taxon>Monodnaviria</taxon>
        <taxon>Shotokuvirae</taxon>
        <taxon>Cossaviricota</taxon>
        <taxon>Quintoviricetes</taxon>
        <taxon>Piccovirales</taxon>
        <taxon>Parvoviridae</taxon>
        <taxon>Parvovirinae</taxon>
        <taxon>Bocaparvovirus</taxon>
        <taxon>Bocaparvovirus rodent3</taxon>
    </lineage>
</organism>
<feature type="compositionally biased region" description="Basic residues" evidence="1">
    <location>
        <begin position="179"/>
        <end position="189"/>
    </location>
</feature>
<sequence length="215" mass="24607">MFPMTCHLLKCAHLIRRTSSYMNRERVPIAVLISLLILILNLIALIILGTTDVSKTHHFLKYFKKTKYLILIFLWLIIAGVPDSEIIGARSSSPRADREEPERKRIKHQVLKKNQEDFLNEWQSQPRDEIELQIYNRERRELFGTPVTTDNESSEEESERESGPESQEESETDIESKPNTKKQGKRGKSSRAQGSKKSAVGGSKAFGEPIQETVV</sequence>
<reference evidence="3" key="1">
    <citation type="journal article" date="2018" name="Viruses">
        <title>Novel Parvoviruses from Wild and Domestic Animals in Brazil Provide New Insights into Parvovirus Distribution and Diversity.</title>
        <authorList>
            <person name="de Souza W.M."/>
            <person name="Dennis T."/>
            <person name="Fumagalli M.J."/>
            <person name="Araujo J."/>
            <person name="Sabino-Santos G."/>
            <person name="Maia F.G."/>
            <person name="Acrani G.O."/>
            <person name="Carrasco A.O."/>
            <person name="Romeiro M.F."/>
            <person name="Modha S."/>
            <person name="Vieira L.C."/>
            <person name="Ometto T."/>
            <person name="Queiroz L.H."/>
            <person name="Durigon E.L."/>
            <person name="Nunes M.R."/>
            <person name="Figueiredo L.T."/>
            <person name="Gifford R.J."/>
        </authorList>
    </citation>
    <scope>NUCLEOTIDE SEQUENCE</scope>
    <source>
        <strain evidence="3">4093</strain>
    </source>
</reference>
<proteinExistence type="predicted"/>